<feature type="transmembrane region" description="Helical" evidence="8">
    <location>
        <begin position="164"/>
        <end position="184"/>
    </location>
</feature>
<dbReference type="InterPro" id="IPR038377">
    <property type="entry name" value="Na/Glc_symporter_sf"/>
</dbReference>
<keyword evidence="6 8" id="KW-0472">Membrane</keyword>
<protein>
    <submittedName>
        <fullName evidence="9">Solute:Na+ symporter, SSS family</fullName>
    </submittedName>
</protein>
<gene>
    <name evidence="9" type="ORF">SAMN02745245_00724</name>
</gene>
<feature type="transmembrane region" description="Helical" evidence="8">
    <location>
        <begin position="240"/>
        <end position="259"/>
    </location>
</feature>
<feature type="transmembrane region" description="Helical" evidence="8">
    <location>
        <begin position="324"/>
        <end position="345"/>
    </location>
</feature>
<comment type="similarity">
    <text evidence="2 7">Belongs to the sodium:solute symporter (SSF) (TC 2.A.21) family.</text>
</comment>
<keyword evidence="4 8" id="KW-0812">Transmembrane</keyword>
<dbReference type="STRING" id="1120995.SAMN02745245_00724"/>
<dbReference type="AlphaFoldDB" id="A0A1M5QST7"/>
<feature type="transmembrane region" description="Helical" evidence="8">
    <location>
        <begin position="191"/>
        <end position="218"/>
    </location>
</feature>
<dbReference type="Proteomes" id="UP000184032">
    <property type="component" value="Unassembled WGS sequence"/>
</dbReference>
<dbReference type="GO" id="GO:0005886">
    <property type="term" value="C:plasma membrane"/>
    <property type="evidence" value="ECO:0007669"/>
    <property type="project" value="TreeGrafter"/>
</dbReference>
<accession>A0A1M5QST7</accession>
<feature type="transmembrane region" description="Helical" evidence="8">
    <location>
        <begin position="401"/>
        <end position="425"/>
    </location>
</feature>
<evidence type="ECO:0000256" key="1">
    <source>
        <dbReference type="ARBA" id="ARBA00004141"/>
    </source>
</evidence>
<feature type="transmembrane region" description="Helical" evidence="8">
    <location>
        <begin position="376"/>
        <end position="395"/>
    </location>
</feature>
<feature type="transmembrane region" description="Helical" evidence="8">
    <location>
        <begin position="280"/>
        <end position="304"/>
    </location>
</feature>
<name>A0A1M5QST7_9FIRM</name>
<evidence type="ECO:0000256" key="6">
    <source>
        <dbReference type="ARBA" id="ARBA00023136"/>
    </source>
</evidence>
<evidence type="ECO:0000256" key="2">
    <source>
        <dbReference type="ARBA" id="ARBA00006434"/>
    </source>
</evidence>
<feature type="transmembrane region" description="Helical" evidence="8">
    <location>
        <begin position="432"/>
        <end position="450"/>
    </location>
</feature>
<proteinExistence type="inferred from homology"/>
<dbReference type="PANTHER" id="PTHR48086">
    <property type="entry name" value="SODIUM/PROLINE SYMPORTER-RELATED"/>
    <property type="match status" value="1"/>
</dbReference>
<dbReference type="OrthoDB" id="9766407at2"/>
<evidence type="ECO:0000313" key="9">
    <source>
        <dbReference type="EMBL" id="SHH17028.1"/>
    </source>
</evidence>
<feature type="transmembrane region" description="Helical" evidence="8">
    <location>
        <begin position="456"/>
        <end position="474"/>
    </location>
</feature>
<dbReference type="EMBL" id="FQXI01000003">
    <property type="protein sequence ID" value="SHH17028.1"/>
    <property type="molecule type" value="Genomic_DNA"/>
</dbReference>
<sequence>MNSTQKTALIIIVLYMAATVAIGLVASYLKKKKSESKGSNNEDFLMAGKSLGPIMLAATLFAANTGGASTTGIATNVYSFGLSASWYVIASGIGFILVSFVAPFFRRSASNTVPEIIGKRYGKPSHIFTAITSILALFMATGAQIIATASIINSVTSLDFRVAAIVTTIVVILYTMIGGFASVTAANMMHVAFITIGMTIALFIMVSNTAIGGFAGLFEKANAVSASSGGELDLVSMTKVGLPTILGYIAMYCMTFPTGQEIVQTYSSAKDGKSAKTGSILAGIISAAYAIVPATIGLIAYACIDGYAQNGISSSALADATLTFAPPIISGLVLSSIVAATISSASGNMIGTATMFSNDIYVPYINKGERNDKKEVVISQIVMLVAGLFGLGVALSNSNIISVMMSAFALRSAGPFAAFVCGLFWDKVTAKAGFVAIVAGTIVSATWIFILDSPFGLSAIVPGAAVAFVVIYVVTKFDLSHGGKPAPMLEFDDE</sequence>
<dbReference type="Gene3D" id="1.20.1730.10">
    <property type="entry name" value="Sodium/glucose cotransporter"/>
    <property type="match status" value="1"/>
</dbReference>
<keyword evidence="10" id="KW-1185">Reference proteome</keyword>
<keyword evidence="5 8" id="KW-1133">Transmembrane helix</keyword>
<feature type="transmembrane region" description="Helical" evidence="8">
    <location>
        <begin position="126"/>
        <end position="152"/>
    </location>
</feature>
<evidence type="ECO:0000256" key="4">
    <source>
        <dbReference type="ARBA" id="ARBA00022692"/>
    </source>
</evidence>
<keyword evidence="3" id="KW-0813">Transport</keyword>
<dbReference type="Pfam" id="PF00474">
    <property type="entry name" value="SSF"/>
    <property type="match status" value="1"/>
</dbReference>
<dbReference type="RefSeq" id="WP_073183851.1">
    <property type="nucleotide sequence ID" value="NZ_FQXI01000003.1"/>
</dbReference>
<evidence type="ECO:0000256" key="7">
    <source>
        <dbReference type="RuleBase" id="RU362091"/>
    </source>
</evidence>
<dbReference type="InterPro" id="IPR001734">
    <property type="entry name" value="Na/solute_symporter"/>
</dbReference>
<dbReference type="InterPro" id="IPR050277">
    <property type="entry name" value="Sodium:Solute_Symporter"/>
</dbReference>
<reference evidence="9 10" key="1">
    <citation type="submission" date="2016-11" db="EMBL/GenBank/DDBJ databases">
        <authorList>
            <person name="Jaros S."/>
            <person name="Januszkiewicz K."/>
            <person name="Wedrychowicz H."/>
        </authorList>
    </citation>
    <scope>NUCLEOTIDE SEQUENCE [LARGE SCALE GENOMIC DNA]</scope>
    <source>
        <strain evidence="9 10">DSM 21120</strain>
    </source>
</reference>
<organism evidence="9 10">
    <name type="scientific">Anaerosphaera aminiphila DSM 21120</name>
    <dbReference type="NCBI Taxonomy" id="1120995"/>
    <lineage>
        <taxon>Bacteria</taxon>
        <taxon>Bacillati</taxon>
        <taxon>Bacillota</taxon>
        <taxon>Tissierellia</taxon>
        <taxon>Tissierellales</taxon>
        <taxon>Peptoniphilaceae</taxon>
        <taxon>Anaerosphaera</taxon>
    </lineage>
</organism>
<comment type="subcellular location">
    <subcellularLocation>
        <location evidence="1">Membrane</location>
        <topology evidence="1">Multi-pass membrane protein</topology>
    </subcellularLocation>
</comment>
<feature type="transmembrane region" description="Helical" evidence="8">
    <location>
        <begin position="86"/>
        <end position="105"/>
    </location>
</feature>
<dbReference type="GO" id="GO:0022857">
    <property type="term" value="F:transmembrane transporter activity"/>
    <property type="evidence" value="ECO:0007669"/>
    <property type="project" value="InterPro"/>
</dbReference>
<evidence type="ECO:0000256" key="3">
    <source>
        <dbReference type="ARBA" id="ARBA00022448"/>
    </source>
</evidence>
<dbReference type="NCBIfam" id="TIGR00813">
    <property type="entry name" value="sss"/>
    <property type="match status" value="1"/>
</dbReference>
<evidence type="ECO:0000256" key="5">
    <source>
        <dbReference type="ARBA" id="ARBA00022989"/>
    </source>
</evidence>
<dbReference type="CDD" id="cd10322">
    <property type="entry name" value="SLC5sbd"/>
    <property type="match status" value="1"/>
</dbReference>
<feature type="transmembrane region" description="Helical" evidence="8">
    <location>
        <begin position="6"/>
        <end position="29"/>
    </location>
</feature>
<evidence type="ECO:0000313" key="10">
    <source>
        <dbReference type="Proteomes" id="UP000184032"/>
    </source>
</evidence>
<dbReference type="PROSITE" id="PS50283">
    <property type="entry name" value="NA_SOLUT_SYMP_3"/>
    <property type="match status" value="1"/>
</dbReference>
<feature type="transmembrane region" description="Helical" evidence="8">
    <location>
        <begin position="50"/>
        <end position="74"/>
    </location>
</feature>
<dbReference type="PANTHER" id="PTHR48086:SF7">
    <property type="entry name" value="SODIUM-SOLUTE SYMPORTER-RELATED"/>
    <property type="match status" value="1"/>
</dbReference>
<evidence type="ECO:0000256" key="8">
    <source>
        <dbReference type="SAM" id="Phobius"/>
    </source>
</evidence>